<sequence>MPYTATSDQPAHASGTFDLGDGLTVHRLGFGAMRITGKGIWGEPDSYDESIRVLERAVELGVDLIDTADSYGPFVSEDLIADALAPYPDGLVVATKGGLLRTGPNEWIPDGKPAYLKQAVQMSMRRLKVDTIDLYQLHRIDADVDRDEQFAVLKEFQDEGWVRLVGLSEVSVDEIKAAQDAGLEVATVQNEYNLGTRKSEDVLDFCEEQGIGFIPWFPLNAGKLSDSDLLEDASNQLGASHSQVALAWLLKRSPVMLPIPGTSSVEHLEENVAAAEIEMPDDVFAALDEAAREAA</sequence>
<dbReference type="GO" id="GO:0005737">
    <property type="term" value="C:cytoplasm"/>
    <property type="evidence" value="ECO:0007669"/>
    <property type="project" value="TreeGrafter"/>
</dbReference>
<name>A0A271J4R5_9BACT</name>
<dbReference type="GO" id="GO:0016491">
    <property type="term" value="F:oxidoreductase activity"/>
    <property type="evidence" value="ECO:0007669"/>
    <property type="project" value="UniProtKB-KW"/>
</dbReference>
<accession>A0A271J4R5</accession>
<keyword evidence="4" id="KW-1185">Reference proteome</keyword>
<evidence type="ECO:0000259" key="2">
    <source>
        <dbReference type="Pfam" id="PF00248"/>
    </source>
</evidence>
<dbReference type="PRINTS" id="PR00069">
    <property type="entry name" value="ALDKETRDTASE"/>
</dbReference>
<reference evidence="3 4" key="1">
    <citation type="submission" date="2016-11" db="EMBL/GenBank/DDBJ databases">
        <title>Study of marine rhodopsin-containing bacteria.</title>
        <authorList>
            <person name="Yoshizawa S."/>
            <person name="Kumagai Y."/>
            <person name="Kogure K."/>
        </authorList>
    </citation>
    <scope>NUCLEOTIDE SEQUENCE [LARGE SCALE GENOMIC DNA]</scope>
    <source>
        <strain evidence="3 4">SAORIC-28</strain>
    </source>
</reference>
<comment type="caution">
    <text evidence="3">The sequence shown here is derived from an EMBL/GenBank/DDBJ whole genome shotgun (WGS) entry which is preliminary data.</text>
</comment>
<dbReference type="RefSeq" id="WP_095512199.1">
    <property type="nucleotide sequence ID" value="NZ_MQWD01000001.1"/>
</dbReference>
<dbReference type="OrthoDB" id="9773828at2"/>
<dbReference type="Pfam" id="PF00248">
    <property type="entry name" value="Aldo_ket_red"/>
    <property type="match status" value="1"/>
</dbReference>
<dbReference type="PANTHER" id="PTHR43625">
    <property type="entry name" value="AFLATOXIN B1 ALDEHYDE REDUCTASE"/>
    <property type="match status" value="1"/>
</dbReference>
<dbReference type="InterPro" id="IPR036812">
    <property type="entry name" value="NAD(P)_OxRdtase_dom_sf"/>
</dbReference>
<dbReference type="SUPFAM" id="SSF51430">
    <property type="entry name" value="NAD(P)-linked oxidoreductase"/>
    <property type="match status" value="1"/>
</dbReference>
<organism evidence="3 4">
    <name type="scientific">Rubrivirga marina</name>
    <dbReference type="NCBI Taxonomy" id="1196024"/>
    <lineage>
        <taxon>Bacteria</taxon>
        <taxon>Pseudomonadati</taxon>
        <taxon>Rhodothermota</taxon>
        <taxon>Rhodothermia</taxon>
        <taxon>Rhodothermales</taxon>
        <taxon>Rubricoccaceae</taxon>
        <taxon>Rubrivirga</taxon>
    </lineage>
</organism>
<evidence type="ECO:0000313" key="3">
    <source>
        <dbReference type="EMBL" id="PAP78521.1"/>
    </source>
</evidence>
<dbReference type="AlphaFoldDB" id="A0A271J4R5"/>
<dbReference type="EMBL" id="MQWD01000001">
    <property type="protein sequence ID" value="PAP78521.1"/>
    <property type="molecule type" value="Genomic_DNA"/>
</dbReference>
<evidence type="ECO:0000256" key="1">
    <source>
        <dbReference type="ARBA" id="ARBA00023002"/>
    </source>
</evidence>
<gene>
    <name evidence="3" type="ORF">BSZ37_19875</name>
</gene>
<dbReference type="InterPro" id="IPR020471">
    <property type="entry name" value="AKR"/>
</dbReference>
<keyword evidence="1" id="KW-0560">Oxidoreductase</keyword>
<evidence type="ECO:0000313" key="4">
    <source>
        <dbReference type="Proteomes" id="UP000216339"/>
    </source>
</evidence>
<dbReference type="InterPro" id="IPR050791">
    <property type="entry name" value="Aldo-Keto_reductase"/>
</dbReference>
<dbReference type="PANTHER" id="PTHR43625:SF40">
    <property type="entry name" value="ALDO-KETO REDUCTASE YAKC [NADP(+)]"/>
    <property type="match status" value="1"/>
</dbReference>
<dbReference type="Gene3D" id="3.20.20.100">
    <property type="entry name" value="NADP-dependent oxidoreductase domain"/>
    <property type="match status" value="1"/>
</dbReference>
<dbReference type="InterPro" id="IPR023210">
    <property type="entry name" value="NADP_OxRdtase_dom"/>
</dbReference>
<dbReference type="Proteomes" id="UP000216339">
    <property type="component" value="Unassembled WGS sequence"/>
</dbReference>
<dbReference type="CDD" id="cd19088">
    <property type="entry name" value="AKR_AKR13B1"/>
    <property type="match status" value="1"/>
</dbReference>
<feature type="domain" description="NADP-dependent oxidoreductase" evidence="2">
    <location>
        <begin position="27"/>
        <end position="291"/>
    </location>
</feature>
<protein>
    <submittedName>
        <fullName evidence="3">Oxidoreductase</fullName>
    </submittedName>
</protein>
<proteinExistence type="predicted"/>